<dbReference type="InterPro" id="IPR017850">
    <property type="entry name" value="Alkaline_phosphatase_core_sf"/>
</dbReference>
<organism evidence="5 6">
    <name type="scientific">Coraliomargarita sinensis</name>
    <dbReference type="NCBI Taxonomy" id="2174842"/>
    <lineage>
        <taxon>Bacteria</taxon>
        <taxon>Pseudomonadati</taxon>
        <taxon>Verrucomicrobiota</taxon>
        <taxon>Opitutia</taxon>
        <taxon>Puniceicoccales</taxon>
        <taxon>Coraliomargaritaceae</taxon>
        <taxon>Coraliomargarita</taxon>
    </lineage>
</organism>
<dbReference type="PANTHER" id="PTHR42693">
    <property type="entry name" value="ARYLSULFATASE FAMILY MEMBER"/>
    <property type="match status" value="1"/>
</dbReference>
<protein>
    <recommendedName>
        <fullName evidence="4">Sulfatase N-terminal domain-containing protein</fullName>
    </recommendedName>
</protein>
<dbReference type="AlphaFoldDB" id="A0A317ZE41"/>
<feature type="region of interest" description="Disordered" evidence="2">
    <location>
        <begin position="476"/>
        <end position="497"/>
    </location>
</feature>
<accession>A0A317ZE41</accession>
<dbReference type="PANTHER" id="PTHR42693:SF33">
    <property type="entry name" value="ARYLSULFATASE"/>
    <property type="match status" value="1"/>
</dbReference>
<evidence type="ECO:0000259" key="4">
    <source>
        <dbReference type="Pfam" id="PF00884"/>
    </source>
</evidence>
<feature type="transmembrane region" description="Helical" evidence="3">
    <location>
        <begin position="45"/>
        <end position="62"/>
    </location>
</feature>
<dbReference type="Proteomes" id="UP000247099">
    <property type="component" value="Unassembled WGS sequence"/>
</dbReference>
<evidence type="ECO:0000313" key="6">
    <source>
        <dbReference type="Proteomes" id="UP000247099"/>
    </source>
</evidence>
<feature type="domain" description="Sulfatase N-terminal" evidence="4">
    <location>
        <begin position="73"/>
        <end position="383"/>
    </location>
</feature>
<dbReference type="Pfam" id="PF00884">
    <property type="entry name" value="Sulfatase"/>
    <property type="match status" value="1"/>
</dbReference>
<gene>
    <name evidence="5" type="ORF">DDZ13_10125</name>
</gene>
<evidence type="ECO:0000313" key="5">
    <source>
        <dbReference type="EMBL" id="PXA03645.1"/>
    </source>
</evidence>
<proteinExistence type="inferred from homology"/>
<evidence type="ECO:0000256" key="3">
    <source>
        <dbReference type="SAM" id="Phobius"/>
    </source>
</evidence>
<evidence type="ECO:0000256" key="2">
    <source>
        <dbReference type="SAM" id="MobiDB-lite"/>
    </source>
</evidence>
<comment type="caution">
    <text evidence="5">The sequence shown here is derived from an EMBL/GenBank/DDBJ whole genome shotgun (WGS) entry which is preliminary data.</text>
</comment>
<dbReference type="InParanoid" id="A0A317ZE41"/>
<reference evidence="5 6" key="1">
    <citation type="submission" date="2018-05" db="EMBL/GenBank/DDBJ databases">
        <title>Coraliomargarita sinensis sp. nov., isolated from a marine solar saltern.</title>
        <authorList>
            <person name="Zhou L.Y."/>
        </authorList>
    </citation>
    <scope>NUCLEOTIDE SEQUENCE [LARGE SCALE GENOMIC DNA]</scope>
    <source>
        <strain evidence="5 6">WN38</strain>
    </source>
</reference>
<dbReference type="Gene3D" id="3.30.1120.10">
    <property type="match status" value="1"/>
</dbReference>
<name>A0A317ZE41_9BACT</name>
<keyword evidence="6" id="KW-1185">Reference proteome</keyword>
<dbReference type="GO" id="GO:0004065">
    <property type="term" value="F:arylsulfatase activity"/>
    <property type="evidence" value="ECO:0007669"/>
    <property type="project" value="TreeGrafter"/>
</dbReference>
<dbReference type="InterPro" id="IPR000917">
    <property type="entry name" value="Sulfatase_N"/>
</dbReference>
<dbReference type="InterPro" id="IPR050738">
    <property type="entry name" value="Sulfatase"/>
</dbReference>
<keyword evidence="3" id="KW-0812">Transmembrane</keyword>
<sequence length="534" mass="60814">MDRNCQSLAGLEPLLELLRPKLILQSQEVLLSQASSHLFKQQAYMIYRFIILFFAFGLGLHAEVTAPTDSDRPNIVIIYVDDLARGDVGAFGCPDPGTENIDRLAEQGVMLTNAYTNNAPCCPSRTAVMMGMYTQRFGKYGLSRGVPIPEDKPTMAETLRDAGYMTGIVGLEKWDIGKWDQGALDEGFMEAGMQPPRVPKLNEQGYGHRSWQLDLYGQYGTEVEGNYCVDFIQRHADGDKPFFLYYVPLAVHTPLFEVPQKYLDMLYPDHVGKYKPRQYLRANLLCLDIQIGRILQALDETGAADNTLVIFSSDNGGDPAGQHRPDPYRGGKRGKNRYNLQWEGNYRMPTIFSFPGRLPEGTSYEGMSGTLDFYATAAAIADIEAPDHLDGKNMLPLLTGEQAPDPERIFFWNTHGSEIVRWKQWRLVQFRDQGWRLYDIEEDPSETRNLADRYPEIAAQLEARYTDWLSQMEEPRKPVRPPEALIPHTNGGHHARRPFGRGWMTVERWNQIKDDPSQWSETAARKRFFEALEL</sequence>
<evidence type="ECO:0000256" key="1">
    <source>
        <dbReference type="ARBA" id="ARBA00008779"/>
    </source>
</evidence>
<keyword evidence="3" id="KW-1133">Transmembrane helix</keyword>
<comment type="similarity">
    <text evidence="1">Belongs to the sulfatase family.</text>
</comment>
<dbReference type="EMBL" id="QHJQ01000007">
    <property type="protein sequence ID" value="PXA03645.1"/>
    <property type="molecule type" value="Genomic_DNA"/>
</dbReference>
<dbReference type="Gene3D" id="3.40.720.10">
    <property type="entry name" value="Alkaline Phosphatase, subunit A"/>
    <property type="match status" value="1"/>
</dbReference>
<feature type="region of interest" description="Disordered" evidence="2">
    <location>
        <begin position="314"/>
        <end position="334"/>
    </location>
</feature>
<dbReference type="SUPFAM" id="SSF53649">
    <property type="entry name" value="Alkaline phosphatase-like"/>
    <property type="match status" value="1"/>
</dbReference>
<keyword evidence="3" id="KW-0472">Membrane</keyword>